<dbReference type="Proteomes" id="UP000007305">
    <property type="component" value="Chromosome 1"/>
</dbReference>
<evidence type="ECO:0000256" key="1">
    <source>
        <dbReference type="SAM" id="MobiDB-lite"/>
    </source>
</evidence>
<evidence type="ECO:0000313" key="2">
    <source>
        <dbReference type="EnsemblPlants" id="Zm00001eb048530_P001"/>
    </source>
</evidence>
<accession>A0A804LZW1</accession>
<reference evidence="3" key="1">
    <citation type="submission" date="2015-12" db="EMBL/GenBank/DDBJ databases">
        <title>Update maize B73 reference genome by single molecule sequencing technologies.</title>
        <authorList>
            <consortium name="Maize Genome Sequencing Project"/>
            <person name="Ware D."/>
        </authorList>
    </citation>
    <scope>NUCLEOTIDE SEQUENCE [LARGE SCALE GENOMIC DNA]</scope>
    <source>
        <strain evidence="3">cv. B73</strain>
    </source>
</reference>
<dbReference type="InParanoid" id="A0A804LZW1"/>
<proteinExistence type="predicted"/>
<keyword evidence="3" id="KW-1185">Reference proteome</keyword>
<evidence type="ECO:0000313" key="3">
    <source>
        <dbReference type="Proteomes" id="UP000007305"/>
    </source>
</evidence>
<protein>
    <submittedName>
        <fullName evidence="2">Uncharacterized protein</fullName>
    </submittedName>
</protein>
<dbReference type="Gramene" id="Zm00001eb048530_T001">
    <property type="protein sequence ID" value="Zm00001eb048530_P001"/>
    <property type="gene ID" value="Zm00001eb048530"/>
</dbReference>
<feature type="region of interest" description="Disordered" evidence="1">
    <location>
        <begin position="244"/>
        <end position="275"/>
    </location>
</feature>
<name>A0A804LZW1_MAIZE</name>
<feature type="compositionally biased region" description="Low complexity" evidence="1">
    <location>
        <begin position="1"/>
        <end position="13"/>
    </location>
</feature>
<reference evidence="2" key="3">
    <citation type="submission" date="2021-05" db="UniProtKB">
        <authorList>
            <consortium name="EnsemblPlants"/>
        </authorList>
    </citation>
    <scope>IDENTIFICATION</scope>
    <source>
        <strain evidence="2">cv. B73</strain>
    </source>
</reference>
<dbReference type="AlphaFoldDB" id="A0A804LZW1"/>
<reference evidence="2" key="2">
    <citation type="submission" date="2019-07" db="EMBL/GenBank/DDBJ databases">
        <authorList>
            <person name="Seetharam A."/>
            <person name="Woodhouse M."/>
            <person name="Cannon E."/>
        </authorList>
    </citation>
    <scope>NUCLEOTIDE SEQUENCE [LARGE SCALE GENOMIC DNA]</scope>
    <source>
        <strain evidence="2">cv. B73</strain>
    </source>
</reference>
<dbReference type="FunCoup" id="A0A804LZW1">
    <property type="interactions" value="473"/>
</dbReference>
<feature type="region of interest" description="Disordered" evidence="1">
    <location>
        <begin position="194"/>
        <end position="232"/>
    </location>
</feature>
<feature type="compositionally biased region" description="Polar residues" evidence="1">
    <location>
        <begin position="204"/>
        <end position="229"/>
    </location>
</feature>
<sequence length="355" mass="38272">MATMSSSPSFSSPSRERSTSTKSALSLRAAEFWRRRRCSSMTPRTKVWTRGTSAAHRRVTLLGSYRWASQGRWSDQLKAPRSSNPSRTMLLRCSASAAPAPDVTSYRVPKTLPMMLLRAAAWRCGRRATAPEADCSAAMERSMASASPWRPGSCEATRRGENRCVDATRRRRRQYSPLGANPMARANMSSRADRFTGRSANDGCASTSRAVAGQDDTTAGVSPTENAMSSLARGPAARAISARARCGSPRDSAKMLPNTGRPRGPTIGVTPRRPRPFVHAGPPGDVAHASRATETVARKIRPARRAGWAHRVSEPSSAGSAYTHHVPSVHEQAAEAIAMDELFWLAASSSCYGAT</sequence>
<organism evidence="2 3">
    <name type="scientific">Zea mays</name>
    <name type="common">Maize</name>
    <dbReference type="NCBI Taxonomy" id="4577"/>
    <lineage>
        <taxon>Eukaryota</taxon>
        <taxon>Viridiplantae</taxon>
        <taxon>Streptophyta</taxon>
        <taxon>Embryophyta</taxon>
        <taxon>Tracheophyta</taxon>
        <taxon>Spermatophyta</taxon>
        <taxon>Magnoliopsida</taxon>
        <taxon>Liliopsida</taxon>
        <taxon>Poales</taxon>
        <taxon>Poaceae</taxon>
        <taxon>PACMAD clade</taxon>
        <taxon>Panicoideae</taxon>
        <taxon>Andropogonodae</taxon>
        <taxon>Andropogoneae</taxon>
        <taxon>Tripsacinae</taxon>
        <taxon>Zea</taxon>
    </lineage>
</organism>
<dbReference type="EnsemblPlants" id="Zm00001eb048530_T001">
    <property type="protein sequence ID" value="Zm00001eb048530_P001"/>
    <property type="gene ID" value="Zm00001eb048530"/>
</dbReference>
<feature type="region of interest" description="Disordered" evidence="1">
    <location>
        <begin position="304"/>
        <end position="324"/>
    </location>
</feature>
<feature type="region of interest" description="Disordered" evidence="1">
    <location>
        <begin position="1"/>
        <end position="24"/>
    </location>
</feature>